<sequence length="165" mass="18810">MATNESQISQVYGSEDAQAILQLAIAQKEENGELSRVQLFEIAAELGISEQDIAAAEQQWLANRGEFSEKLSFNTYRRRKLQKNLTKYGIINGFLVLLNLAGSHELSWSLFILLTWGLGLSLNAWNVYQTEGEDYEQAFQRWRLKKQVGESIGTATDKFMKWLQS</sequence>
<dbReference type="OrthoDB" id="560236at2"/>
<feature type="transmembrane region" description="Helical" evidence="1">
    <location>
        <begin position="108"/>
        <end position="128"/>
    </location>
</feature>
<protein>
    <recommendedName>
        <fullName evidence="2">2TM domain-containing protein</fullName>
    </recommendedName>
</protein>
<evidence type="ECO:0000256" key="1">
    <source>
        <dbReference type="SAM" id="Phobius"/>
    </source>
</evidence>
<reference evidence="3" key="1">
    <citation type="submission" date="2017-10" db="EMBL/GenBank/DDBJ databases">
        <title>Draft genome sequence of the planktic cyanobacteria Tychonema bourrellyi isolated from alpine lentic freshwater.</title>
        <authorList>
            <person name="Tett A."/>
            <person name="Armanini F."/>
            <person name="Asnicar F."/>
            <person name="Boscaini A."/>
            <person name="Pasolli E."/>
            <person name="Zolfo M."/>
            <person name="Donati C."/>
            <person name="Salmaso N."/>
            <person name="Segata N."/>
        </authorList>
    </citation>
    <scope>NUCLEOTIDE SEQUENCE</scope>
    <source>
        <strain evidence="3">FEM_GT703</strain>
    </source>
</reference>
<dbReference type="Proteomes" id="UP000226442">
    <property type="component" value="Unassembled WGS sequence"/>
</dbReference>
<evidence type="ECO:0000313" key="3">
    <source>
        <dbReference type="EMBL" id="PHX54266.1"/>
    </source>
</evidence>
<accession>A0A2G4EXQ9</accession>
<feature type="domain" description="2TM" evidence="2">
    <location>
        <begin position="72"/>
        <end position="147"/>
    </location>
</feature>
<feature type="transmembrane region" description="Helical" evidence="1">
    <location>
        <begin position="85"/>
        <end position="102"/>
    </location>
</feature>
<dbReference type="EMBL" id="NXIB02000111">
    <property type="protein sequence ID" value="PHX54266.1"/>
    <property type="molecule type" value="Genomic_DNA"/>
</dbReference>
<comment type="caution">
    <text evidence="3">The sequence shown here is derived from an EMBL/GenBank/DDBJ whole genome shotgun (WGS) entry which is preliminary data.</text>
</comment>
<keyword evidence="1" id="KW-0472">Membrane</keyword>
<evidence type="ECO:0000313" key="4">
    <source>
        <dbReference type="Proteomes" id="UP000226442"/>
    </source>
</evidence>
<name>A0A2G4EXQ9_9CYAN</name>
<dbReference type="Pfam" id="PF13239">
    <property type="entry name" value="2TM"/>
    <property type="match status" value="1"/>
</dbReference>
<evidence type="ECO:0000259" key="2">
    <source>
        <dbReference type="Pfam" id="PF13239"/>
    </source>
</evidence>
<gene>
    <name evidence="3" type="ORF">CP500_016985</name>
</gene>
<keyword evidence="1" id="KW-1133">Transmembrane helix</keyword>
<keyword evidence="1" id="KW-0812">Transmembrane</keyword>
<dbReference type="AlphaFoldDB" id="A0A2G4EXQ9"/>
<dbReference type="RefSeq" id="WP_096828610.1">
    <property type="nucleotide sequence ID" value="NZ_NXIB02000111.1"/>
</dbReference>
<organism evidence="3 4">
    <name type="scientific">Tychonema bourrellyi FEM_GT703</name>
    <dbReference type="NCBI Taxonomy" id="2040638"/>
    <lineage>
        <taxon>Bacteria</taxon>
        <taxon>Bacillati</taxon>
        <taxon>Cyanobacteriota</taxon>
        <taxon>Cyanophyceae</taxon>
        <taxon>Oscillatoriophycideae</taxon>
        <taxon>Oscillatoriales</taxon>
        <taxon>Microcoleaceae</taxon>
        <taxon>Tychonema</taxon>
    </lineage>
</organism>
<keyword evidence="4" id="KW-1185">Reference proteome</keyword>
<proteinExistence type="predicted"/>
<dbReference type="InterPro" id="IPR025698">
    <property type="entry name" value="2TM_dom"/>
</dbReference>